<sequence>MATPYSHQTPIRVKCVATCKSQRALTVVSNQNKIETGIYKTTTTCSLTDGDSVYITIKNGSDFEFEEGGSYVVKNYTLSQKYSRLCLFITRATRKFRTAPLAVAESAEKAAKEALFPPSQCMTGEEEDIFSNTRYRCHNLIQSQFTRF</sequence>
<accession>A0A3N0XWM6</accession>
<name>A0A3N0XWM6_ANAGA</name>
<dbReference type="Proteomes" id="UP000281406">
    <property type="component" value="Unassembled WGS sequence"/>
</dbReference>
<proteinExistence type="predicted"/>
<evidence type="ECO:0000313" key="2">
    <source>
        <dbReference type="Proteomes" id="UP000281406"/>
    </source>
</evidence>
<reference evidence="1 2" key="1">
    <citation type="submission" date="2018-10" db="EMBL/GenBank/DDBJ databases">
        <title>Genome assembly for a Yunnan-Guizhou Plateau 3E fish, Anabarilius grahami (Regan), and its evolutionary and genetic applications.</title>
        <authorList>
            <person name="Jiang W."/>
        </authorList>
    </citation>
    <scope>NUCLEOTIDE SEQUENCE [LARGE SCALE GENOMIC DNA]</scope>
    <source>
        <strain evidence="1">AG-KIZ</strain>
        <tissue evidence="1">Muscle</tissue>
    </source>
</reference>
<keyword evidence="2" id="KW-1185">Reference proteome</keyword>
<dbReference type="AlphaFoldDB" id="A0A3N0XWM6"/>
<gene>
    <name evidence="1" type="ORF">DPX16_0555</name>
</gene>
<comment type="caution">
    <text evidence="1">The sequence shown here is derived from an EMBL/GenBank/DDBJ whole genome shotgun (WGS) entry which is preliminary data.</text>
</comment>
<organism evidence="1 2">
    <name type="scientific">Anabarilius grahami</name>
    <name type="common">Kanglang fish</name>
    <name type="synonym">Barilius grahami</name>
    <dbReference type="NCBI Taxonomy" id="495550"/>
    <lineage>
        <taxon>Eukaryota</taxon>
        <taxon>Metazoa</taxon>
        <taxon>Chordata</taxon>
        <taxon>Craniata</taxon>
        <taxon>Vertebrata</taxon>
        <taxon>Euteleostomi</taxon>
        <taxon>Actinopterygii</taxon>
        <taxon>Neopterygii</taxon>
        <taxon>Teleostei</taxon>
        <taxon>Ostariophysi</taxon>
        <taxon>Cypriniformes</taxon>
        <taxon>Xenocyprididae</taxon>
        <taxon>Xenocypridinae</taxon>
        <taxon>Xenocypridinae incertae sedis</taxon>
        <taxon>Anabarilius</taxon>
    </lineage>
</organism>
<dbReference type="EMBL" id="RJVU01058839">
    <property type="protein sequence ID" value="ROJ91842.1"/>
    <property type="molecule type" value="Genomic_DNA"/>
</dbReference>
<evidence type="ECO:0000313" key="1">
    <source>
        <dbReference type="EMBL" id="ROJ91842.1"/>
    </source>
</evidence>
<protein>
    <submittedName>
        <fullName evidence="1">Uncharacterized protein</fullName>
    </submittedName>
</protein>